<dbReference type="EMBL" id="CM039429">
    <property type="protein sequence ID" value="KAI4349275.1"/>
    <property type="molecule type" value="Genomic_DNA"/>
</dbReference>
<keyword evidence="2" id="KW-1185">Reference proteome</keyword>
<sequence>MEIQSPPSTVHGNFISDLESTFESLHIQDVQKSEDSEHASDGDNNYDVVDGNLRGVFKQKKTELSKKCLKNCATFSYPDKMMVPSSSDEEDKEGDTSLTKSFSEQSGHQTYSRSVSLPALPTPSKLVSALKGSREKQGGSRMKLTVKWAPDVYDPVPTLLCHTVKSNRHQKSRNKKNEKKNGKKGHKGNSSRGRSGKDKKQIRRIAGTSELCYESLDSRHKVIEASTELDARDVVCQDCYCGTSFLKNSVTEVHYSVAEALLDKT</sequence>
<dbReference type="Proteomes" id="UP000828941">
    <property type="component" value="Chromosome 4"/>
</dbReference>
<gene>
    <name evidence="1" type="ORF">L6164_009884</name>
</gene>
<accession>A0ACB9PL61</accession>
<evidence type="ECO:0000313" key="1">
    <source>
        <dbReference type="EMBL" id="KAI4349275.1"/>
    </source>
</evidence>
<reference evidence="1 2" key="1">
    <citation type="journal article" date="2022" name="DNA Res.">
        <title>Chromosomal-level genome assembly of the orchid tree Bauhinia variegata (Leguminosae; Cercidoideae) supports the allotetraploid origin hypothesis of Bauhinia.</title>
        <authorList>
            <person name="Zhong Y."/>
            <person name="Chen Y."/>
            <person name="Zheng D."/>
            <person name="Pang J."/>
            <person name="Liu Y."/>
            <person name="Luo S."/>
            <person name="Meng S."/>
            <person name="Qian L."/>
            <person name="Wei D."/>
            <person name="Dai S."/>
            <person name="Zhou R."/>
        </authorList>
    </citation>
    <scope>NUCLEOTIDE SEQUENCE [LARGE SCALE GENOMIC DNA]</scope>
    <source>
        <strain evidence="1">BV-YZ2020</strain>
    </source>
</reference>
<comment type="caution">
    <text evidence="1">The sequence shown here is derived from an EMBL/GenBank/DDBJ whole genome shotgun (WGS) entry which is preliminary data.</text>
</comment>
<proteinExistence type="predicted"/>
<organism evidence="1 2">
    <name type="scientific">Bauhinia variegata</name>
    <name type="common">Purple orchid tree</name>
    <name type="synonym">Phanera variegata</name>
    <dbReference type="NCBI Taxonomy" id="167791"/>
    <lineage>
        <taxon>Eukaryota</taxon>
        <taxon>Viridiplantae</taxon>
        <taxon>Streptophyta</taxon>
        <taxon>Embryophyta</taxon>
        <taxon>Tracheophyta</taxon>
        <taxon>Spermatophyta</taxon>
        <taxon>Magnoliopsida</taxon>
        <taxon>eudicotyledons</taxon>
        <taxon>Gunneridae</taxon>
        <taxon>Pentapetalae</taxon>
        <taxon>rosids</taxon>
        <taxon>fabids</taxon>
        <taxon>Fabales</taxon>
        <taxon>Fabaceae</taxon>
        <taxon>Cercidoideae</taxon>
        <taxon>Cercideae</taxon>
        <taxon>Bauhiniinae</taxon>
        <taxon>Bauhinia</taxon>
    </lineage>
</organism>
<protein>
    <submittedName>
        <fullName evidence="1">Uncharacterized protein</fullName>
    </submittedName>
</protein>
<evidence type="ECO:0000313" key="2">
    <source>
        <dbReference type="Proteomes" id="UP000828941"/>
    </source>
</evidence>
<name>A0ACB9PL61_BAUVA</name>